<evidence type="ECO:0000313" key="2">
    <source>
        <dbReference type="EMBL" id="GAI12785.1"/>
    </source>
</evidence>
<dbReference type="AlphaFoldDB" id="X1MDM1"/>
<sequence>VCDHANWGKDRTRPECPIMYNFLCWDLEENTPFMLSMRGSSVKHAKRILSEFKLRFKSALFARPVTISAIGPMTGDLGTWYETVIVVDEEAAKTYDWRPFHKKFVELREFQVTPEAEETDTDEEAEIVKEEEGGDIPV</sequence>
<name>X1MDM1_9ZZZZ</name>
<feature type="region of interest" description="Disordered" evidence="1">
    <location>
        <begin position="114"/>
        <end position="138"/>
    </location>
</feature>
<evidence type="ECO:0000256" key="1">
    <source>
        <dbReference type="SAM" id="MobiDB-lite"/>
    </source>
</evidence>
<feature type="compositionally biased region" description="Acidic residues" evidence="1">
    <location>
        <begin position="115"/>
        <end position="125"/>
    </location>
</feature>
<dbReference type="EMBL" id="BARV01009141">
    <property type="protein sequence ID" value="GAI12785.1"/>
    <property type="molecule type" value="Genomic_DNA"/>
</dbReference>
<gene>
    <name evidence="2" type="ORF">S06H3_18139</name>
</gene>
<reference evidence="2" key="1">
    <citation type="journal article" date="2014" name="Front. Microbiol.">
        <title>High frequency of phylogenetically diverse reductive dehalogenase-homologous genes in deep subseafloor sedimentary metagenomes.</title>
        <authorList>
            <person name="Kawai M."/>
            <person name="Futagami T."/>
            <person name="Toyoda A."/>
            <person name="Takaki Y."/>
            <person name="Nishi S."/>
            <person name="Hori S."/>
            <person name="Arai W."/>
            <person name="Tsubouchi T."/>
            <person name="Morono Y."/>
            <person name="Uchiyama I."/>
            <person name="Ito T."/>
            <person name="Fujiyama A."/>
            <person name="Inagaki F."/>
            <person name="Takami H."/>
        </authorList>
    </citation>
    <scope>NUCLEOTIDE SEQUENCE</scope>
    <source>
        <strain evidence="2">Expedition CK06-06</strain>
    </source>
</reference>
<feature type="non-terminal residue" evidence="2">
    <location>
        <position position="1"/>
    </location>
</feature>
<comment type="caution">
    <text evidence="2">The sequence shown here is derived from an EMBL/GenBank/DDBJ whole genome shotgun (WGS) entry which is preliminary data.</text>
</comment>
<organism evidence="2">
    <name type="scientific">marine sediment metagenome</name>
    <dbReference type="NCBI Taxonomy" id="412755"/>
    <lineage>
        <taxon>unclassified sequences</taxon>
        <taxon>metagenomes</taxon>
        <taxon>ecological metagenomes</taxon>
    </lineage>
</organism>
<proteinExistence type="predicted"/>
<accession>X1MDM1</accession>
<protein>
    <submittedName>
        <fullName evidence="2">Uncharacterized protein</fullName>
    </submittedName>
</protein>